<reference evidence="2 3" key="1">
    <citation type="submission" date="2024-02" db="EMBL/GenBank/DDBJ databases">
        <title>De novo assembly and annotation of 12 fungi associated with fruit tree decline syndrome in Ontario, Canada.</title>
        <authorList>
            <person name="Sulman M."/>
            <person name="Ellouze W."/>
            <person name="Ilyukhin E."/>
        </authorList>
    </citation>
    <scope>NUCLEOTIDE SEQUENCE [LARGE SCALE GENOMIC DNA]</scope>
    <source>
        <strain evidence="2 3">M97-236</strain>
    </source>
</reference>
<evidence type="ECO:0000259" key="1">
    <source>
        <dbReference type="SMART" id="SM00829"/>
    </source>
</evidence>
<dbReference type="InterPro" id="IPR052711">
    <property type="entry name" value="Zinc_ADH-like"/>
</dbReference>
<dbReference type="Gene3D" id="3.90.180.10">
    <property type="entry name" value="Medium-chain alcohol dehydrogenases, catalytic domain"/>
    <property type="match status" value="1"/>
</dbReference>
<organism evidence="2 3">
    <name type="scientific">Nothophoma quercina</name>
    <dbReference type="NCBI Taxonomy" id="749835"/>
    <lineage>
        <taxon>Eukaryota</taxon>
        <taxon>Fungi</taxon>
        <taxon>Dikarya</taxon>
        <taxon>Ascomycota</taxon>
        <taxon>Pezizomycotina</taxon>
        <taxon>Dothideomycetes</taxon>
        <taxon>Pleosporomycetidae</taxon>
        <taxon>Pleosporales</taxon>
        <taxon>Pleosporineae</taxon>
        <taxon>Didymellaceae</taxon>
        <taxon>Nothophoma</taxon>
    </lineage>
</organism>
<protein>
    <recommendedName>
        <fullName evidence="1">Enoyl reductase (ER) domain-containing protein</fullName>
    </recommendedName>
</protein>
<dbReference type="PANTHER" id="PTHR45033">
    <property type="match status" value="1"/>
</dbReference>
<dbReference type="InterPro" id="IPR011032">
    <property type="entry name" value="GroES-like_sf"/>
</dbReference>
<proteinExistence type="predicted"/>
<dbReference type="Proteomes" id="UP001521222">
    <property type="component" value="Unassembled WGS sequence"/>
</dbReference>
<dbReference type="SUPFAM" id="SSF51735">
    <property type="entry name" value="NAD(P)-binding Rossmann-fold domains"/>
    <property type="match status" value="1"/>
</dbReference>
<keyword evidence="3" id="KW-1185">Reference proteome</keyword>
<gene>
    <name evidence="2" type="ORF">SLS59_003318</name>
</gene>
<dbReference type="Pfam" id="PF08240">
    <property type="entry name" value="ADH_N"/>
    <property type="match status" value="1"/>
</dbReference>
<dbReference type="InterPro" id="IPR013154">
    <property type="entry name" value="ADH-like_N"/>
</dbReference>
<dbReference type="InterPro" id="IPR036291">
    <property type="entry name" value="NAD(P)-bd_dom_sf"/>
</dbReference>
<dbReference type="SUPFAM" id="SSF50129">
    <property type="entry name" value="GroES-like"/>
    <property type="match status" value="1"/>
</dbReference>
<feature type="domain" description="Enoyl reductase (ER)" evidence="1">
    <location>
        <begin position="15"/>
        <end position="344"/>
    </location>
</feature>
<sequence length="348" mass="36896">MAPSTTKQWTIEGRSGFDALKLNESAPVPKVGDKDVLVKINGSSLNYRDLIIPLGKYPFPAKDKVVPGSDGAGEVVSVGSGVTRFKPGDRVVTLFNQAHIAGSLNGASLATGLGGAIDGTLREYGVFDEQGLVAAPKNLNDLEASTLSCAGLTAWNALYGLESRALKPGQWVLTQGTGGVSIFALQFAKAAGARVIATTSSASKAETLKKHGADHVINYKETPNWGEEAKKITGGVGVQHVVEVGGPTTMAQSLKAIAIDGVITIIGFIGGMDKNQPTFLETLNNICTVRGVLVGNRLQMEDMVNAIEANNIKPVVDEKVFELKDLKEAYQYMWDQKHFGKLTIKISA</sequence>
<dbReference type="PANTHER" id="PTHR45033:SF2">
    <property type="entry name" value="ZINC-TYPE ALCOHOL DEHYDROGENASE-LIKE PROTEIN C1773.06C"/>
    <property type="match status" value="1"/>
</dbReference>
<evidence type="ECO:0000313" key="2">
    <source>
        <dbReference type="EMBL" id="KAL1605516.1"/>
    </source>
</evidence>
<accession>A0ABR3RM20</accession>
<dbReference type="Pfam" id="PF00107">
    <property type="entry name" value="ADH_zinc_N"/>
    <property type="match status" value="1"/>
</dbReference>
<dbReference type="EMBL" id="JAKIXB020000009">
    <property type="protein sequence ID" value="KAL1605516.1"/>
    <property type="molecule type" value="Genomic_DNA"/>
</dbReference>
<dbReference type="InterPro" id="IPR013149">
    <property type="entry name" value="ADH-like_C"/>
</dbReference>
<dbReference type="SMART" id="SM00829">
    <property type="entry name" value="PKS_ER"/>
    <property type="match status" value="1"/>
</dbReference>
<comment type="caution">
    <text evidence="2">The sequence shown here is derived from an EMBL/GenBank/DDBJ whole genome shotgun (WGS) entry which is preliminary data.</text>
</comment>
<dbReference type="CDD" id="cd08276">
    <property type="entry name" value="MDR7"/>
    <property type="match status" value="1"/>
</dbReference>
<evidence type="ECO:0000313" key="3">
    <source>
        <dbReference type="Proteomes" id="UP001521222"/>
    </source>
</evidence>
<name>A0ABR3RM20_9PLEO</name>
<dbReference type="InterPro" id="IPR020843">
    <property type="entry name" value="ER"/>
</dbReference>
<dbReference type="Gene3D" id="3.40.50.720">
    <property type="entry name" value="NAD(P)-binding Rossmann-like Domain"/>
    <property type="match status" value="1"/>
</dbReference>